<evidence type="ECO:0000313" key="2">
    <source>
        <dbReference type="EMBL" id="GAA1785098.1"/>
    </source>
</evidence>
<feature type="signal peptide" evidence="1">
    <location>
        <begin position="1"/>
        <end position="33"/>
    </location>
</feature>
<protein>
    <submittedName>
        <fullName evidence="2">Uncharacterized protein</fullName>
    </submittedName>
</protein>
<comment type="caution">
    <text evidence="2">The sequence shown here is derived from an EMBL/GenBank/DDBJ whole genome shotgun (WGS) entry which is preliminary data.</text>
</comment>
<keyword evidence="3" id="KW-1185">Reference proteome</keyword>
<dbReference type="EMBL" id="BAAALT010000007">
    <property type="protein sequence ID" value="GAA1785098.1"/>
    <property type="molecule type" value="Genomic_DNA"/>
</dbReference>
<feature type="chain" id="PRO_5045036846" evidence="1">
    <location>
        <begin position="34"/>
        <end position="174"/>
    </location>
</feature>
<organism evidence="2 3">
    <name type="scientific">Luedemannella flava</name>
    <dbReference type="NCBI Taxonomy" id="349316"/>
    <lineage>
        <taxon>Bacteria</taxon>
        <taxon>Bacillati</taxon>
        <taxon>Actinomycetota</taxon>
        <taxon>Actinomycetes</taxon>
        <taxon>Micromonosporales</taxon>
        <taxon>Micromonosporaceae</taxon>
        <taxon>Luedemannella</taxon>
    </lineage>
</organism>
<evidence type="ECO:0000313" key="3">
    <source>
        <dbReference type="Proteomes" id="UP001500218"/>
    </source>
</evidence>
<dbReference type="Proteomes" id="UP001500218">
    <property type="component" value="Unassembled WGS sequence"/>
</dbReference>
<evidence type="ECO:0000256" key="1">
    <source>
        <dbReference type="SAM" id="SignalP"/>
    </source>
</evidence>
<accession>A0ABN2LE95</accession>
<reference evidence="2 3" key="1">
    <citation type="journal article" date="2019" name="Int. J. Syst. Evol. Microbiol.">
        <title>The Global Catalogue of Microorganisms (GCM) 10K type strain sequencing project: providing services to taxonomists for standard genome sequencing and annotation.</title>
        <authorList>
            <consortium name="The Broad Institute Genomics Platform"/>
            <consortium name="The Broad Institute Genome Sequencing Center for Infectious Disease"/>
            <person name="Wu L."/>
            <person name="Ma J."/>
        </authorList>
    </citation>
    <scope>NUCLEOTIDE SEQUENCE [LARGE SCALE GENOMIC DNA]</scope>
    <source>
        <strain evidence="2 3">JCM 13250</strain>
    </source>
</reference>
<keyword evidence="1" id="KW-0732">Signal</keyword>
<proteinExistence type="predicted"/>
<name>A0ABN2LE95_9ACTN</name>
<sequence length="174" mass="17697">MKNSFIRKRLIPAGVVVAAGLVTALGNGGQALAADDSETVRVDVIVGVGITLNLDRNDIQLIGGPGQTVANGQPVSATVVTNNPTGYTLSVQSDRAELTPQGGGAGRIPIANLTVQAGGGSFEVISDTAPTVIHTDPDASALNGDTIVTTYRVVIPAVPNDTYQAIITYTATTT</sequence>
<gene>
    <name evidence="2" type="ORF">GCM10009682_03940</name>
</gene>